<dbReference type="InterPro" id="IPR002142">
    <property type="entry name" value="Peptidase_S49"/>
</dbReference>
<accession>A0ABT3NZ75</accession>
<dbReference type="InterPro" id="IPR047272">
    <property type="entry name" value="S49_SppA_C"/>
</dbReference>
<dbReference type="Gene3D" id="3.90.226.10">
    <property type="entry name" value="2-enoyl-CoA Hydratase, Chain A, domain 1"/>
    <property type="match status" value="1"/>
</dbReference>
<dbReference type="Gene3D" id="6.20.330.10">
    <property type="match status" value="1"/>
</dbReference>
<dbReference type="RefSeq" id="WP_301591653.1">
    <property type="nucleotide sequence ID" value="NZ_JAPFQI010000017.1"/>
</dbReference>
<evidence type="ECO:0000256" key="3">
    <source>
        <dbReference type="ARBA" id="ARBA00022801"/>
    </source>
</evidence>
<evidence type="ECO:0000256" key="4">
    <source>
        <dbReference type="ARBA" id="ARBA00022825"/>
    </source>
</evidence>
<feature type="transmembrane region" description="Helical" evidence="5">
    <location>
        <begin position="20"/>
        <end position="38"/>
    </location>
</feature>
<reference evidence="7 8" key="1">
    <citation type="submission" date="2022-10" db="EMBL/GenBank/DDBJ databases">
        <title>Roseococcus glaciei nov., sp. nov., isolated from glacier.</title>
        <authorList>
            <person name="Liu Q."/>
            <person name="Xin Y.-H."/>
        </authorList>
    </citation>
    <scope>NUCLEOTIDE SEQUENCE [LARGE SCALE GENOMIC DNA]</scope>
    <source>
        <strain evidence="7 8">MDT2-1-1</strain>
    </source>
</reference>
<keyword evidence="5" id="KW-0812">Transmembrane</keyword>
<dbReference type="Pfam" id="PF01343">
    <property type="entry name" value="Peptidase_S49"/>
    <property type="match status" value="1"/>
</dbReference>
<dbReference type="InterPro" id="IPR029045">
    <property type="entry name" value="ClpP/crotonase-like_dom_sf"/>
</dbReference>
<keyword evidence="8" id="KW-1185">Reference proteome</keyword>
<keyword evidence="3" id="KW-0378">Hydrolase</keyword>
<name>A0ABT3NZ75_9PROT</name>
<evidence type="ECO:0000256" key="5">
    <source>
        <dbReference type="SAM" id="Phobius"/>
    </source>
</evidence>
<dbReference type="CDD" id="cd07023">
    <property type="entry name" value="S49_Sppa_N_C"/>
    <property type="match status" value="1"/>
</dbReference>
<keyword evidence="2" id="KW-0645">Protease</keyword>
<keyword evidence="5" id="KW-1133">Transmembrane helix</keyword>
<dbReference type="SUPFAM" id="SSF52096">
    <property type="entry name" value="ClpP/crotonase"/>
    <property type="match status" value="1"/>
</dbReference>
<dbReference type="PANTHER" id="PTHR42987:SF6">
    <property type="entry name" value="PROTEINASE IV"/>
    <property type="match status" value="1"/>
</dbReference>
<dbReference type="PANTHER" id="PTHR42987">
    <property type="entry name" value="PEPTIDASE S49"/>
    <property type="match status" value="1"/>
</dbReference>
<dbReference type="Proteomes" id="UP001526430">
    <property type="component" value="Unassembled WGS sequence"/>
</dbReference>
<dbReference type="NCBIfam" id="TIGR00706">
    <property type="entry name" value="SppA_dom"/>
    <property type="match status" value="1"/>
</dbReference>
<evidence type="ECO:0000313" key="8">
    <source>
        <dbReference type="Proteomes" id="UP001526430"/>
    </source>
</evidence>
<keyword evidence="5" id="KW-0472">Membrane</keyword>
<evidence type="ECO:0000313" key="7">
    <source>
        <dbReference type="EMBL" id="MCW8087449.1"/>
    </source>
</evidence>
<keyword evidence="4" id="KW-0720">Serine protease</keyword>
<dbReference type="InterPro" id="IPR004635">
    <property type="entry name" value="Pept_S49_SppA"/>
</dbReference>
<dbReference type="EMBL" id="JAPFQI010000017">
    <property type="protein sequence ID" value="MCW8087449.1"/>
    <property type="molecule type" value="Genomic_DNA"/>
</dbReference>
<sequence length="296" mass="31421">MPPDTDLLLERRRLKRRLGWWRGAAVLLLVLGAFLAFAPRLSLPGGAHVARLPVRGFIGDDSRLIRTLDEAVRNPSMRAVVVTIDSPGGSVSGGEALHGALARMRAAGKPVVAAMGGTATSAGYMVALPAERVFAREATLTGSIGVILHSFEATELMATLGVRANTIASGPLKDQPSPFRPLTEEGRAALAAVVGDMHEQFVAMVATGRRMEPARVRELADGRVMTGRQALGVGLVDAIGGEAEARRWLAQQHNVSESLPIRDIDPRNPAERIFSRGAALVWGAAIESLATLLTPR</sequence>
<organism evidence="7 8">
    <name type="scientific">Sabulicella glaciei</name>
    <dbReference type="NCBI Taxonomy" id="2984948"/>
    <lineage>
        <taxon>Bacteria</taxon>
        <taxon>Pseudomonadati</taxon>
        <taxon>Pseudomonadota</taxon>
        <taxon>Alphaproteobacteria</taxon>
        <taxon>Acetobacterales</taxon>
        <taxon>Acetobacteraceae</taxon>
        <taxon>Sabulicella</taxon>
    </lineage>
</organism>
<gene>
    <name evidence="7" type="primary">sppA</name>
    <name evidence="7" type="ORF">OF850_17620</name>
</gene>
<evidence type="ECO:0000259" key="6">
    <source>
        <dbReference type="Pfam" id="PF01343"/>
    </source>
</evidence>
<evidence type="ECO:0000256" key="1">
    <source>
        <dbReference type="ARBA" id="ARBA00008683"/>
    </source>
</evidence>
<evidence type="ECO:0000256" key="2">
    <source>
        <dbReference type="ARBA" id="ARBA00022670"/>
    </source>
</evidence>
<comment type="caution">
    <text evidence="7">The sequence shown here is derived from an EMBL/GenBank/DDBJ whole genome shotgun (WGS) entry which is preliminary data.</text>
</comment>
<proteinExistence type="inferred from homology"/>
<protein>
    <submittedName>
        <fullName evidence="7">Signal peptide peptidase SppA</fullName>
    </submittedName>
</protein>
<feature type="domain" description="Peptidase S49" evidence="6">
    <location>
        <begin position="105"/>
        <end position="255"/>
    </location>
</feature>
<comment type="similarity">
    <text evidence="1">Belongs to the peptidase S49 family.</text>
</comment>